<dbReference type="PROSITE" id="PS50110">
    <property type="entry name" value="RESPONSE_REGULATORY"/>
    <property type="match status" value="1"/>
</dbReference>
<dbReference type="STRING" id="104663.SAMN04488121_112122"/>
<reference evidence="10 11" key="1">
    <citation type="submission" date="2016-10" db="EMBL/GenBank/DDBJ databases">
        <authorList>
            <person name="de Groot N.N."/>
        </authorList>
    </citation>
    <scope>NUCLEOTIDE SEQUENCE [LARGE SCALE GENOMIC DNA]</scope>
    <source>
        <strain evidence="10 11">DSM 527</strain>
    </source>
</reference>
<dbReference type="InterPro" id="IPR011006">
    <property type="entry name" value="CheY-like_superfamily"/>
</dbReference>
<dbReference type="OrthoDB" id="9127033at2"/>
<dbReference type="Proteomes" id="UP000199045">
    <property type="component" value="Unassembled WGS sequence"/>
</dbReference>
<dbReference type="GO" id="GO:0032993">
    <property type="term" value="C:protein-DNA complex"/>
    <property type="evidence" value="ECO:0007669"/>
    <property type="project" value="TreeGrafter"/>
</dbReference>
<dbReference type="InterPro" id="IPR001789">
    <property type="entry name" value="Sig_transdc_resp-reg_receiver"/>
</dbReference>
<dbReference type="PANTHER" id="PTHR48111">
    <property type="entry name" value="REGULATOR OF RPOS"/>
    <property type="match status" value="1"/>
</dbReference>
<feature type="modified residue" description="4-aspartylphosphate" evidence="6">
    <location>
        <position position="52"/>
    </location>
</feature>
<dbReference type="SUPFAM" id="SSF52172">
    <property type="entry name" value="CheY-like"/>
    <property type="match status" value="1"/>
</dbReference>
<name>A0A1G8CGN2_CHIFI</name>
<feature type="domain" description="Cyclic nucleotide-binding" evidence="7">
    <location>
        <begin position="140"/>
        <end position="260"/>
    </location>
</feature>
<proteinExistence type="predicted"/>
<dbReference type="CDD" id="cd00038">
    <property type="entry name" value="CAP_ED"/>
    <property type="match status" value="1"/>
</dbReference>
<dbReference type="InterPro" id="IPR036388">
    <property type="entry name" value="WH-like_DNA-bd_sf"/>
</dbReference>
<dbReference type="PROSITE" id="PS50042">
    <property type="entry name" value="CNMP_BINDING_3"/>
    <property type="match status" value="1"/>
</dbReference>
<dbReference type="Pfam" id="PF00072">
    <property type="entry name" value="Response_reg"/>
    <property type="match status" value="1"/>
</dbReference>
<dbReference type="Pfam" id="PF13545">
    <property type="entry name" value="HTH_Crp_2"/>
    <property type="match status" value="1"/>
</dbReference>
<dbReference type="EMBL" id="FNBN01000012">
    <property type="protein sequence ID" value="SDH44060.1"/>
    <property type="molecule type" value="Genomic_DNA"/>
</dbReference>
<dbReference type="Pfam" id="PF00027">
    <property type="entry name" value="cNMP_binding"/>
    <property type="match status" value="1"/>
</dbReference>
<dbReference type="GO" id="GO:0016301">
    <property type="term" value="F:kinase activity"/>
    <property type="evidence" value="ECO:0007669"/>
    <property type="project" value="UniProtKB-KW"/>
</dbReference>
<dbReference type="InterPro" id="IPR014710">
    <property type="entry name" value="RmlC-like_jellyroll"/>
</dbReference>
<evidence type="ECO:0000259" key="7">
    <source>
        <dbReference type="PROSITE" id="PS50042"/>
    </source>
</evidence>
<evidence type="ECO:0000256" key="4">
    <source>
        <dbReference type="ARBA" id="ARBA00023125"/>
    </source>
</evidence>
<evidence type="ECO:0000313" key="10">
    <source>
        <dbReference type="EMBL" id="SDH44060.1"/>
    </source>
</evidence>
<protein>
    <submittedName>
        <fullName evidence="10">cAMP-binding domain of CRP or a regulatory subunit of cAMP-dependent protein kinases</fullName>
    </submittedName>
</protein>
<dbReference type="Gene3D" id="2.60.120.10">
    <property type="entry name" value="Jelly Rolls"/>
    <property type="match status" value="1"/>
</dbReference>
<dbReference type="SMART" id="SM00448">
    <property type="entry name" value="REC"/>
    <property type="match status" value="1"/>
</dbReference>
<keyword evidence="1 6" id="KW-0597">Phosphoprotein</keyword>
<dbReference type="InterPro" id="IPR012318">
    <property type="entry name" value="HTH_CRP"/>
</dbReference>
<keyword evidence="3" id="KW-0805">Transcription regulation</keyword>
<dbReference type="PROSITE" id="PS51063">
    <property type="entry name" value="HTH_CRP_2"/>
    <property type="match status" value="1"/>
</dbReference>
<evidence type="ECO:0000259" key="9">
    <source>
        <dbReference type="PROSITE" id="PS51063"/>
    </source>
</evidence>
<accession>A0A1G8CGN2</accession>
<dbReference type="AlphaFoldDB" id="A0A1G8CGN2"/>
<dbReference type="Gene3D" id="1.10.10.10">
    <property type="entry name" value="Winged helix-like DNA-binding domain superfamily/Winged helix DNA-binding domain"/>
    <property type="match status" value="1"/>
</dbReference>
<keyword evidence="10" id="KW-0418">Kinase</keyword>
<dbReference type="GO" id="GO:0000976">
    <property type="term" value="F:transcription cis-regulatory region binding"/>
    <property type="evidence" value="ECO:0007669"/>
    <property type="project" value="TreeGrafter"/>
</dbReference>
<dbReference type="InterPro" id="IPR018490">
    <property type="entry name" value="cNMP-bd_dom_sf"/>
</dbReference>
<dbReference type="SUPFAM" id="SSF46785">
    <property type="entry name" value="Winged helix' DNA-binding domain"/>
    <property type="match status" value="1"/>
</dbReference>
<feature type="domain" description="HTH crp-type" evidence="9">
    <location>
        <begin position="274"/>
        <end position="345"/>
    </location>
</feature>
<evidence type="ECO:0000256" key="1">
    <source>
        <dbReference type="ARBA" id="ARBA00022553"/>
    </source>
</evidence>
<evidence type="ECO:0000313" key="11">
    <source>
        <dbReference type="Proteomes" id="UP000199045"/>
    </source>
</evidence>
<gene>
    <name evidence="10" type="ORF">SAMN04488121_112122</name>
</gene>
<feature type="domain" description="Response regulatory" evidence="8">
    <location>
        <begin position="3"/>
        <end position="119"/>
    </location>
</feature>
<evidence type="ECO:0000256" key="3">
    <source>
        <dbReference type="ARBA" id="ARBA00023015"/>
    </source>
</evidence>
<dbReference type="SMART" id="SM00419">
    <property type="entry name" value="HTH_CRP"/>
    <property type="match status" value="1"/>
</dbReference>
<evidence type="ECO:0000256" key="6">
    <source>
        <dbReference type="PROSITE-ProRule" id="PRU00169"/>
    </source>
</evidence>
<sequence length="352" mass="39754">MKTILLIEDNDDIRENTAEILELANYKVLTAENGKTGVEMALEHLPDLIVCDIMMPVLDGYGVLHLLQKNPKVEDTPFIFLTAKSERGDFRKGMEMGADDYITKPFSGTDLLNAVESRLKKSELKKQVLPADMEGIQQLLLTATGANPLKKLMEEGNTDKYKKKQLIYQEGNRPTSLYFIEKGRVKTYKVNNDGKELAVNLYSAGEFLGYVALLEGSNYHENAEALEACELTAIPREDFETLINNNRDVAQQFIRLLAKNITEKEQQLLHLAYSSLRKKVAEALLFLKKKYHHVTDQPFSIDISRENLATIAGTATESMIRTLGDFRDEKLLEIKQGVITILNEQKLANLVN</sequence>
<keyword evidence="4" id="KW-0238">DNA-binding</keyword>
<dbReference type="PANTHER" id="PTHR48111:SF4">
    <property type="entry name" value="DNA-BINDING DUAL TRANSCRIPTIONAL REGULATOR OMPR"/>
    <property type="match status" value="1"/>
</dbReference>
<dbReference type="CDD" id="cd17574">
    <property type="entry name" value="REC_OmpR"/>
    <property type="match status" value="1"/>
</dbReference>
<dbReference type="GO" id="GO:0006355">
    <property type="term" value="P:regulation of DNA-templated transcription"/>
    <property type="evidence" value="ECO:0007669"/>
    <property type="project" value="InterPro"/>
</dbReference>
<dbReference type="Gene3D" id="3.40.50.2300">
    <property type="match status" value="1"/>
</dbReference>
<keyword evidence="5" id="KW-0804">Transcription</keyword>
<dbReference type="InterPro" id="IPR000595">
    <property type="entry name" value="cNMP-bd_dom"/>
</dbReference>
<keyword evidence="2" id="KW-0902">Two-component regulatory system</keyword>
<dbReference type="RefSeq" id="WP_089838158.1">
    <property type="nucleotide sequence ID" value="NZ_FNBN01000012.1"/>
</dbReference>
<dbReference type="InterPro" id="IPR036390">
    <property type="entry name" value="WH_DNA-bd_sf"/>
</dbReference>
<dbReference type="SMART" id="SM00100">
    <property type="entry name" value="cNMP"/>
    <property type="match status" value="1"/>
</dbReference>
<keyword evidence="10" id="KW-0808">Transferase</keyword>
<dbReference type="InterPro" id="IPR039420">
    <property type="entry name" value="WalR-like"/>
</dbReference>
<evidence type="ECO:0000259" key="8">
    <source>
        <dbReference type="PROSITE" id="PS50110"/>
    </source>
</evidence>
<dbReference type="GO" id="GO:0005829">
    <property type="term" value="C:cytosol"/>
    <property type="evidence" value="ECO:0007669"/>
    <property type="project" value="TreeGrafter"/>
</dbReference>
<dbReference type="SUPFAM" id="SSF51206">
    <property type="entry name" value="cAMP-binding domain-like"/>
    <property type="match status" value="1"/>
</dbReference>
<organism evidence="10 11">
    <name type="scientific">Chitinophaga filiformis</name>
    <name type="common">Myxococcus filiformis</name>
    <name type="synonym">Flexibacter filiformis</name>
    <dbReference type="NCBI Taxonomy" id="104663"/>
    <lineage>
        <taxon>Bacteria</taxon>
        <taxon>Pseudomonadati</taxon>
        <taxon>Bacteroidota</taxon>
        <taxon>Chitinophagia</taxon>
        <taxon>Chitinophagales</taxon>
        <taxon>Chitinophagaceae</taxon>
        <taxon>Chitinophaga</taxon>
    </lineage>
</organism>
<evidence type="ECO:0000256" key="2">
    <source>
        <dbReference type="ARBA" id="ARBA00023012"/>
    </source>
</evidence>
<evidence type="ECO:0000256" key="5">
    <source>
        <dbReference type="ARBA" id="ARBA00023163"/>
    </source>
</evidence>
<dbReference type="GO" id="GO:0000156">
    <property type="term" value="F:phosphorelay response regulator activity"/>
    <property type="evidence" value="ECO:0007669"/>
    <property type="project" value="TreeGrafter"/>
</dbReference>